<dbReference type="EMBL" id="CATOUU010000849">
    <property type="protein sequence ID" value="CAI9954595.1"/>
    <property type="molecule type" value="Genomic_DNA"/>
</dbReference>
<accession>A0AA86UE58</accession>
<dbReference type="Proteomes" id="UP001642409">
    <property type="component" value="Unassembled WGS sequence"/>
</dbReference>
<organism evidence="2">
    <name type="scientific">Hexamita inflata</name>
    <dbReference type="NCBI Taxonomy" id="28002"/>
    <lineage>
        <taxon>Eukaryota</taxon>
        <taxon>Metamonada</taxon>
        <taxon>Diplomonadida</taxon>
        <taxon>Hexamitidae</taxon>
        <taxon>Hexamitinae</taxon>
        <taxon>Hexamita</taxon>
    </lineage>
</organism>
<sequence>MYSFYYFLSQSWKFWSFWALLSSILSLSVIFCAENAQNSDSTRRVYPLRLSLITYVFILLASIFVPTIYKGDGRFWMFMLSANDIFILFFTTQFNPFYLFSTRFPNPEELNGIKILLFSVFELICYFVVGGLHLLIGWYQLKSKYNQYYVSLFDNRRKFAEWFADLVVAPCVSYWFLGIIQVITRIIQVARNEGIYEDENDKSLKKEIKKYKKDAKDEKRLQKLIKDKINKRIKGMNNV</sequence>
<keyword evidence="1 2" id="KW-0812">Transmembrane</keyword>
<keyword evidence="1" id="KW-1133">Transmembrane helix</keyword>
<evidence type="ECO:0000313" key="3">
    <source>
        <dbReference type="EMBL" id="CAL6023874.1"/>
    </source>
</evidence>
<feature type="transmembrane region" description="Helical" evidence="1">
    <location>
        <begin position="12"/>
        <end position="33"/>
    </location>
</feature>
<evidence type="ECO:0000313" key="4">
    <source>
        <dbReference type="Proteomes" id="UP001642409"/>
    </source>
</evidence>
<reference evidence="3 4" key="2">
    <citation type="submission" date="2024-07" db="EMBL/GenBank/DDBJ databases">
        <authorList>
            <person name="Akdeniz Z."/>
        </authorList>
    </citation>
    <scope>NUCLEOTIDE SEQUENCE [LARGE SCALE GENOMIC DNA]</scope>
</reference>
<comment type="caution">
    <text evidence="2">The sequence shown here is derived from an EMBL/GenBank/DDBJ whole genome shotgun (WGS) entry which is preliminary data.</text>
</comment>
<name>A0AA86UE58_9EUKA</name>
<feature type="transmembrane region" description="Helical" evidence="1">
    <location>
        <begin position="115"/>
        <end position="139"/>
    </location>
</feature>
<keyword evidence="1" id="KW-0472">Membrane</keyword>
<protein>
    <submittedName>
        <fullName evidence="2">Transmembrane domain-containing protein</fullName>
    </submittedName>
    <submittedName>
        <fullName evidence="3">Transmembrane_domain-containing protein</fullName>
    </submittedName>
</protein>
<dbReference type="AlphaFoldDB" id="A0AA86UE58"/>
<feature type="transmembrane region" description="Helical" evidence="1">
    <location>
        <begin position="159"/>
        <end position="183"/>
    </location>
</feature>
<proteinExistence type="predicted"/>
<feature type="transmembrane region" description="Helical" evidence="1">
    <location>
        <begin position="75"/>
        <end position="94"/>
    </location>
</feature>
<feature type="transmembrane region" description="Helical" evidence="1">
    <location>
        <begin position="45"/>
        <end position="69"/>
    </location>
</feature>
<keyword evidence="4" id="KW-1185">Reference proteome</keyword>
<evidence type="ECO:0000256" key="1">
    <source>
        <dbReference type="SAM" id="Phobius"/>
    </source>
</evidence>
<gene>
    <name evidence="3" type="ORF">HINF_LOCUS29346</name>
    <name evidence="2" type="ORF">HINF_LOCUS42240</name>
</gene>
<reference evidence="2" key="1">
    <citation type="submission" date="2023-06" db="EMBL/GenBank/DDBJ databases">
        <authorList>
            <person name="Kurt Z."/>
        </authorList>
    </citation>
    <scope>NUCLEOTIDE SEQUENCE</scope>
</reference>
<dbReference type="EMBL" id="CAXDID020000094">
    <property type="protein sequence ID" value="CAL6023874.1"/>
    <property type="molecule type" value="Genomic_DNA"/>
</dbReference>
<evidence type="ECO:0000313" key="2">
    <source>
        <dbReference type="EMBL" id="CAI9954595.1"/>
    </source>
</evidence>